<dbReference type="InterPro" id="IPR015943">
    <property type="entry name" value="WD40/YVTN_repeat-like_dom_sf"/>
</dbReference>
<name>A0AAT9FMU0_9BACT</name>
<dbReference type="Gene3D" id="2.130.10.10">
    <property type="entry name" value="YVTN repeat-like/Quinoprotein amine dehydrogenase"/>
    <property type="match status" value="2"/>
</dbReference>
<proteinExistence type="predicted"/>
<accession>A0AAT9FMU0</accession>
<organism evidence="1">
    <name type="scientific">Oceaniferula spumae</name>
    <dbReference type="NCBI Taxonomy" id="2979115"/>
    <lineage>
        <taxon>Bacteria</taxon>
        <taxon>Pseudomonadati</taxon>
        <taxon>Verrucomicrobiota</taxon>
        <taxon>Verrucomicrobiia</taxon>
        <taxon>Verrucomicrobiales</taxon>
        <taxon>Verrucomicrobiaceae</taxon>
        <taxon>Oceaniferula</taxon>
    </lineage>
</organism>
<dbReference type="InterPro" id="IPR051200">
    <property type="entry name" value="Host-pathogen_enzymatic-act"/>
</dbReference>
<dbReference type="InterPro" id="IPR011047">
    <property type="entry name" value="Quinoprotein_ADH-like_sf"/>
</dbReference>
<dbReference type="KEGG" id="osu:NT6N_22720"/>
<dbReference type="SUPFAM" id="SSF50998">
    <property type="entry name" value="Quinoprotein alcohol dehydrogenase-like"/>
    <property type="match status" value="1"/>
</dbReference>
<evidence type="ECO:0000313" key="1">
    <source>
        <dbReference type="EMBL" id="BDS07232.1"/>
    </source>
</evidence>
<protein>
    <recommendedName>
        <fullName evidence="2">WD40 repeat domain-containing protein</fullName>
    </recommendedName>
</protein>
<reference evidence="1" key="1">
    <citation type="submission" date="2024-07" db="EMBL/GenBank/DDBJ databases">
        <title>Complete genome sequence of Verrucomicrobiaceae bacterium NT6N.</title>
        <authorList>
            <person name="Huang C."/>
            <person name="Takami H."/>
            <person name="Hamasaki K."/>
        </authorList>
    </citation>
    <scope>NUCLEOTIDE SEQUENCE</scope>
    <source>
        <strain evidence="1">NT6N</strain>
    </source>
</reference>
<dbReference type="AlphaFoldDB" id="A0AAT9FMU0"/>
<evidence type="ECO:0008006" key="2">
    <source>
        <dbReference type="Google" id="ProtNLM"/>
    </source>
</evidence>
<dbReference type="PANTHER" id="PTHR47197:SF3">
    <property type="entry name" value="DIHYDRO-HEME D1 DEHYDROGENASE"/>
    <property type="match status" value="1"/>
</dbReference>
<gene>
    <name evidence="1" type="ORF">NT6N_22720</name>
</gene>
<dbReference type="EMBL" id="AP026866">
    <property type="protein sequence ID" value="BDS07232.1"/>
    <property type="molecule type" value="Genomic_DNA"/>
</dbReference>
<sequence length="746" mass="82664">MHTRISIFIALVVSAILTTHSRATNVGTGLISQLTYLGEASERDRIPLSPVVCNSNYGYGTASAIFQSRPCYHGGMLDDGRIIYEQNLAVLFGISCELSDETQLQGCTATFTLKKAEPPGNAPYSQEQVFSAGLQLLLFNAHGITKEFPFKVVIKGDGIPTPTWAKKYAKDYFNETGKDGKLKRGIRIQGIEIEESLYGVRYLVFEGVAPDPKIKRREPAFILFRTDGENEASDVFVPVWYGDTWENPLNVMFSPCLPYYEKWHGNHNGLPKETGALQYIPPANHMGQHDFEFIRAENGTTVKFRGVELTAQKMVNYIDTWIINLKPTAECPLTISFPVESIPEDMRLALLYDPAWKNQSSCEFVLDSKTGKLLKGSVPNSLGENGTYNVSIFKEGNSVVKPDTRFELTDRAGCLGYSPCGKYLAIATQTTLSMIEIATGKTLFKQAFPGSFSIHSKVLFSADGKYVTGERGNGYNGSTLTVFEVTTGKVGFKKEYSDAIRNMEFSPDGKRIGVAFDDRVSGPPDKKRKKTLQIYELATSIVVGEYGYKTNSTLFTFSHDSKSVAVHDESLCVMEIQTGNILFKQEKPSPDIGMFTFAPDDKHIVGAAGRRRVVVCNVTTGKTVEHSLVPADWHAINFSPDGKKAAIRTTKDKSKHTLTVYSLNALKIISQLDVPNSVRNIKFTSDWKYVGVLEYDGWLSVYDVATAKKVFYNNNCGESFAFSPDGKFIATNQGNESIAIFELIFP</sequence>
<dbReference type="PANTHER" id="PTHR47197">
    <property type="entry name" value="PROTEIN NIRF"/>
    <property type="match status" value="1"/>
</dbReference>